<dbReference type="OMA" id="CDNIFFL"/>
<dbReference type="SUPFAM" id="SSF53474">
    <property type="entry name" value="alpha/beta-Hydrolases"/>
    <property type="match status" value="1"/>
</dbReference>
<evidence type="ECO:0000313" key="2">
    <source>
        <dbReference type="EMBL" id="GAW81062.1"/>
    </source>
</evidence>
<evidence type="ECO:0000313" key="3">
    <source>
        <dbReference type="Proteomes" id="UP000195521"/>
    </source>
</evidence>
<name>A0A1Y1JJU9_PLAGO</name>
<feature type="compositionally biased region" description="Low complexity" evidence="1">
    <location>
        <begin position="1533"/>
        <end position="1560"/>
    </location>
</feature>
<comment type="caution">
    <text evidence="2">The sequence shown here is derived from an EMBL/GenBank/DDBJ whole genome shotgun (WGS) entry which is preliminary data.</text>
</comment>
<keyword evidence="3" id="KW-1185">Reference proteome</keyword>
<protein>
    <submittedName>
        <fullName evidence="2">Uncharacterized protein</fullName>
    </submittedName>
</protein>
<dbReference type="Proteomes" id="UP000195521">
    <property type="component" value="Unassembled WGS sequence"/>
</dbReference>
<accession>A0A1Y1JJU9</accession>
<sequence length="1836" mass="214892">MKKPYMKKNLPKKSWQKKNLNGKSTYEMMDSTTLREEEMKTTETHLLFEKDELSESVNFFLSTSKGKPSLNDKMEETLVHHSDYYKYIYEDNFKKETNYKYNVEKYEHKSVNRHSYNVCTTASKCVELHSESQLNLKLKLKMLNKLWGEKTFMKKEYIERNAHDEFDRNTQIRDEKKDERNMEDKNHMWESNCTASPSELNQRNSQNRAFHYDHIKQGSNINRTMEPEVINIPYMVRRNIQDVIPKKSTRNKHLQREMDKEENSRLTYLKHTPFVHMTNHSHDYLVDTSYDCFKCKGVHKKRDDKSMHVKFNVSLDEKNREFTNVISNTTHLNGIKKKFTFRQIYNNYLKNKGKTSRQLTQKNKFGTMSSSGLEAAVDCPTGKFLMKGLPNGLSGEGERNLPDCPASRLSNCLSCEGERKLPDCLASHLTNGLSGEGERNLPDCPTSRLPKRLKLERGTTMKYFHGLTTTKGKMKMKLVPKNKLVNMFIESKNVYIKNLTIYPKEDRHKHVLSNAKNIEIAKREILSLPKKPIPLNELEMHKYKLSKNFEIPTVRGENEDVNFFKYKNTWYELFFYTSSGENKNPETLYNYMLMRLNFELLVHPIKDIVLIDENTTSFNYPYIYNAYLISPLDIHNMENSLRIQKMTSDTTLINNGSWTFLKKNKMKKKEKNGQNQDTENKENSQEIHNNERGSSYFINIKRNKYFIDHISFKCAKRTYSTSLKDISSLKRHVSCFTSVHKKEEENTPCLSNSLEGEAILRNDNTSTKVEREKTLPTFQKRISKVDIISELDKRGQKNHTYDTCESGSKLQNFHQKDHKLKTNAKDETMPEELLFQQKIFTLSDRSLLDCSCVYMTFGNSKIEPIFPYTCDNIFFLFEYYHKYINEMVTYFRYHKMRSKLLLSCVPNEDIEWKKKVKVHKADIYKVHTLDQGREEDMRKENINATKTQLTDVTIGEKKKKKDLTTCVVVKNEKCNKYINIGDINNFKLRNFINGKSYDSVFSHLKNKNVKKVKRYVERKSIEKVPIFLWVIFGGKDMKSMDSLNIVYKILRYATEIPPSEYEKYLGKLERRKIKKNMHTNSGNHTKLGTKLGTNFGTMAGTKTEAKAETMAGTNAETEAEIKVCWQKFPCEVGKKNQVARNEIRLNSKQEKWEISPEHENIFFQKKKKSYNIGYPKGAMHNSIAPYRGGKKKKKKFPELPKKIFVHKNLHKNAMEIYNRIVTYYEQYNKRYDMFGPHNYGEFLDYYKERVKESKRDTEDDEHIKGDNHTADTIVIKPEYSGETEQTDEDETYDFFIERSDSESSNQSDRDELFDFISYHMQGRNPSFEKHEGEIKEGKLNYTDIYGPLIYKDRKQKKKQKIRYSFLLLDYPAYNNSTGHPSPLTFKTSAFAALKEALKEIRKLNTDETSSNMGIVGSDNWDHMENVSINILGYSLGCCVSLQLLLDIAKSLYNDFFEGRYKTPFHRKVREPIKGSLKEENSLSIKLNDNKKNKINEYVYDERKILTFQDVLMQSASSMEGTQRRSRWVSVNGATENGAADNGAADNGAVDNGAEENGAAENGEEDNNFGGKGKVRQIWYDERRDQKRGLHYQGNSYLNFVAKNSQRKKSKLGIHKNGTQENAIKTVIVNKTLQSEKARKKIMEEILKNELKITVDRIVLVAPFTNTQKLVKSILSNSILFFFSWFVMNKKCSYVDWDNIIVLKEFFKVLNDLKKIKYLNTIFFNLQINFIHGEKDTLVNYEMSLKLYKLTNSLISKYALTNVRAFLYIFRDDCHSSIFNADAENKILQIIFKPLRLHPFSTTNIHKLHFSLYKDIYLLKTAYLQYIVGITSKLIHA</sequence>
<feature type="compositionally biased region" description="Basic and acidic residues" evidence="1">
    <location>
        <begin position="678"/>
        <end position="690"/>
    </location>
</feature>
<dbReference type="GeneID" id="39747780"/>
<evidence type="ECO:0000256" key="1">
    <source>
        <dbReference type="SAM" id="MobiDB-lite"/>
    </source>
</evidence>
<dbReference type="InterPro" id="IPR029058">
    <property type="entry name" value="AB_hydrolase_fold"/>
</dbReference>
<reference evidence="3" key="1">
    <citation type="submission" date="2017-04" db="EMBL/GenBank/DDBJ databases">
        <title>Plasmodium gonderi genome.</title>
        <authorList>
            <person name="Arisue N."/>
            <person name="Honma H."/>
            <person name="Kawai S."/>
            <person name="Tougan T."/>
            <person name="Tanabe K."/>
            <person name="Horii T."/>
        </authorList>
    </citation>
    <scope>NUCLEOTIDE SEQUENCE [LARGE SCALE GENOMIC DNA]</scope>
    <source>
        <strain evidence="3">ATCC 30045</strain>
    </source>
</reference>
<gene>
    <name evidence="2" type="ORF">PGO_092620</name>
</gene>
<organism evidence="2 3">
    <name type="scientific">Plasmodium gonderi</name>
    <dbReference type="NCBI Taxonomy" id="77519"/>
    <lineage>
        <taxon>Eukaryota</taxon>
        <taxon>Sar</taxon>
        <taxon>Alveolata</taxon>
        <taxon>Apicomplexa</taxon>
        <taxon>Aconoidasida</taxon>
        <taxon>Haemosporida</taxon>
        <taxon>Plasmodiidae</taxon>
        <taxon>Plasmodium</taxon>
        <taxon>Plasmodium (Plasmodium)</taxon>
    </lineage>
</organism>
<feature type="region of interest" description="Disordered" evidence="1">
    <location>
        <begin position="1533"/>
        <end position="1571"/>
    </location>
</feature>
<feature type="region of interest" description="Disordered" evidence="1">
    <location>
        <begin position="665"/>
        <end position="690"/>
    </location>
</feature>
<proteinExistence type="predicted"/>
<dbReference type="RefSeq" id="XP_028543651.1">
    <property type="nucleotide sequence ID" value="XM_028687850.1"/>
</dbReference>
<dbReference type="OrthoDB" id="382408at2759"/>
<dbReference type="EMBL" id="BDQF01000010">
    <property type="protein sequence ID" value="GAW81062.1"/>
    <property type="molecule type" value="Genomic_DNA"/>
</dbReference>